<accession>A0A8X8DHN5</accession>
<gene>
    <name evidence="2" type="ORF">POTOM_001255</name>
</gene>
<name>A0A8X8DHN5_POPTO</name>
<reference evidence="2" key="1">
    <citation type="journal article" date="2020" name="bioRxiv">
        <title>Hybrid origin of Populus tomentosa Carr. identified through genome sequencing and phylogenomic analysis.</title>
        <authorList>
            <person name="An X."/>
            <person name="Gao K."/>
            <person name="Chen Z."/>
            <person name="Li J."/>
            <person name="Yang X."/>
            <person name="Yang X."/>
            <person name="Zhou J."/>
            <person name="Guo T."/>
            <person name="Zhao T."/>
            <person name="Huang S."/>
            <person name="Miao D."/>
            <person name="Khan W.U."/>
            <person name="Rao P."/>
            <person name="Ye M."/>
            <person name="Lei B."/>
            <person name="Liao W."/>
            <person name="Wang J."/>
            <person name="Ji L."/>
            <person name="Li Y."/>
            <person name="Guo B."/>
            <person name="Mustafa N.S."/>
            <person name="Li S."/>
            <person name="Yun Q."/>
            <person name="Keller S.R."/>
            <person name="Mao J."/>
            <person name="Zhang R."/>
            <person name="Strauss S.H."/>
        </authorList>
    </citation>
    <scope>NUCLEOTIDE SEQUENCE</scope>
    <source>
        <strain evidence="2">GM15</strain>
        <tissue evidence="2">Leaf</tissue>
    </source>
</reference>
<organism evidence="2 3">
    <name type="scientific">Populus tomentosa</name>
    <name type="common">Chinese white poplar</name>
    <dbReference type="NCBI Taxonomy" id="118781"/>
    <lineage>
        <taxon>Eukaryota</taxon>
        <taxon>Viridiplantae</taxon>
        <taxon>Streptophyta</taxon>
        <taxon>Embryophyta</taxon>
        <taxon>Tracheophyta</taxon>
        <taxon>Spermatophyta</taxon>
        <taxon>Magnoliopsida</taxon>
        <taxon>eudicotyledons</taxon>
        <taxon>Gunneridae</taxon>
        <taxon>Pentapetalae</taxon>
        <taxon>rosids</taxon>
        <taxon>fabids</taxon>
        <taxon>Malpighiales</taxon>
        <taxon>Salicaceae</taxon>
        <taxon>Saliceae</taxon>
        <taxon>Populus</taxon>
    </lineage>
</organism>
<evidence type="ECO:0000313" key="3">
    <source>
        <dbReference type="Proteomes" id="UP000886885"/>
    </source>
</evidence>
<feature type="compositionally biased region" description="Pro residues" evidence="1">
    <location>
        <begin position="1"/>
        <end position="12"/>
    </location>
</feature>
<proteinExistence type="predicted"/>
<dbReference type="EMBL" id="JAAWWB010000001">
    <property type="protein sequence ID" value="KAG6792112.1"/>
    <property type="molecule type" value="Genomic_DNA"/>
</dbReference>
<feature type="region of interest" description="Disordered" evidence="1">
    <location>
        <begin position="1"/>
        <end position="23"/>
    </location>
</feature>
<comment type="caution">
    <text evidence="2">The sequence shown here is derived from an EMBL/GenBank/DDBJ whole genome shotgun (WGS) entry which is preliminary data.</text>
</comment>
<protein>
    <submittedName>
        <fullName evidence="2">Uncharacterized protein</fullName>
    </submittedName>
</protein>
<keyword evidence="3" id="KW-1185">Reference proteome</keyword>
<sequence>MWRRAPSPPRPAGPGHTAPLLEPTPRATSQLRAIGTVSHMQSQQIEDPTNGESEEFDETRETLQLIRVKFLWLAFRLGQSPYNVAAAYVLYRPGLAEHLRGRNGDHVASFDRANAITKHLEAVGQESLDFSCTTMVLGKTCGGKSTNINSIFDEVKL</sequence>
<dbReference type="OrthoDB" id="1750341at2759"/>
<dbReference type="AlphaFoldDB" id="A0A8X8DHN5"/>
<evidence type="ECO:0000313" key="2">
    <source>
        <dbReference type="EMBL" id="KAG6792112.1"/>
    </source>
</evidence>
<dbReference type="Proteomes" id="UP000886885">
    <property type="component" value="Chromosome 1A"/>
</dbReference>
<evidence type="ECO:0000256" key="1">
    <source>
        <dbReference type="SAM" id="MobiDB-lite"/>
    </source>
</evidence>